<dbReference type="AlphaFoldDB" id="A0AAI9FXM5"/>
<dbReference type="Pfam" id="PF01943">
    <property type="entry name" value="Polysacc_synt"/>
    <property type="match status" value="1"/>
</dbReference>
<comment type="caution">
    <text evidence="7">The sequence shown here is derived from an EMBL/GenBank/DDBJ whole genome shotgun (WGS) entry which is preliminary data.</text>
</comment>
<protein>
    <submittedName>
        <fullName evidence="7">Oligosaccharide flippase family protein</fullName>
    </submittedName>
</protein>
<feature type="transmembrane region" description="Helical" evidence="6">
    <location>
        <begin position="174"/>
        <end position="196"/>
    </location>
</feature>
<evidence type="ECO:0000256" key="4">
    <source>
        <dbReference type="ARBA" id="ARBA00022989"/>
    </source>
</evidence>
<feature type="transmembrane region" description="Helical" evidence="6">
    <location>
        <begin position="338"/>
        <end position="361"/>
    </location>
</feature>
<dbReference type="PANTHER" id="PTHR30250:SF11">
    <property type="entry name" value="O-ANTIGEN TRANSPORTER-RELATED"/>
    <property type="match status" value="1"/>
</dbReference>
<comment type="subcellular location">
    <subcellularLocation>
        <location evidence="1">Cell membrane</location>
        <topology evidence="1">Multi-pass membrane protein</topology>
    </subcellularLocation>
</comment>
<evidence type="ECO:0000256" key="2">
    <source>
        <dbReference type="ARBA" id="ARBA00022475"/>
    </source>
</evidence>
<reference evidence="7" key="1">
    <citation type="submission" date="2022-07" db="EMBL/GenBank/DDBJ databases">
        <authorList>
            <consortium name="Clinical and Environmental Microbiology Branch: Whole genome sequencing antimicrobial resistance pathogens in the healthcare setting"/>
        </authorList>
    </citation>
    <scope>NUCLEOTIDE SEQUENCE</scope>
    <source>
        <strain evidence="7">Stenotrophomonas_maltophilia_2021CK-00905</strain>
    </source>
</reference>
<feature type="transmembrane region" description="Helical" evidence="6">
    <location>
        <begin position="39"/>
        <end position="62"/>
    </location>
</feature>
<feature type="transmembrane region" description="Helical" evidence="6">
    <location>
        <begin position="148"/>
        <end position="168"/>
    </location>
</feature>
<feature type="transmembrane region" description="Helical" evidence="6">
    <location>
        <begin position="114"/>
        <end position="136"/>
    </location>
</feature>
<dbReference type="InterPro" id="IPR002797">
    <property type="entry name" value="Polysacc_synth"/>
</dbReference>
<evidence type="ECO:0000313" key="8">
    <source>
        <dbReference type="Proteomes" id="UP001214521"/>
    </source>
</evidence>
<dbReference type="RefSeq" id="WP_164158435.1">
    <property type="nucleotide sequence ID" value="NZ_JALBDF010000008.1"/>
</dbReference>
<proteinExistence type="predicted"/>
<dbReference type="PANTHER" id="PTHR30250">
    <property type="entry name" value="PST FAMILY PREDICTED COLANIC ACID TRANSPORTER"/>
    <property type="match status" value="1"/>
</dbReference>
<evidence type="ECO:0000256" key="3">
    <source>
        <dbReference type="ARBA" id="ARBA00022692"/>
    </source>
</evidence>
<keyword evidence="3 6" id="KW-0812">Transmembrane</keyword>
<feature type="transmembrane region" description="Helical" evidence="6">
    <location>
        <begin position="306"/>
        <end position="326"/>
    </location>
</feature>
<feature type="transmembrane region" description="Helical" evidence="6">
    <location>
        <begin position="226"/>
        <end position="251"/>
    </location>
</feature>
<keyword evidence="5 6" id="KW-0472">Membrane</keyword>
<dbReference type="Proteomes" id="UP001214521">
    <property type="component" value="Unassembled WGS sequence"/>
</dbReference>
<accession>A0AAI9FXM5</accession>
<dbReference type="InterPro" id="IPR050833">
    <property type="entry name" value="Poly_Biosynth_Transport"/>
</dbReference>
<keyword evidence="2" id="KW-1003">Cell membrane</keyword>
<organism evidence="7 8">
    <name type="scientific">Stenotrophomonas maltophilia</name>
    <name type="common">Pseudomonas maltophilia</name>
    <name type="synonym">Xanthomonas maltophilia</name>
    <dbReference type="NCBI Taxonomy" id="40324"/>
    <lineage>
        <taxon>Bacteria</taxon>
        <taxon>Pseudomonadati</taxon>
        <taxon>Pseudomonadota</taxon>
        <taxon>Gammaproteobacteria</taxon>
        <taxon>Lysobacterales</taxon>
        <taxon>Lysobacteraceae</taxon>
        <taxon>Stenotrophomonas</taxon>
        <taxon>Stenotrophomonas maltophilia group</taxon>
    </lineage>
</organism>
<dbReference type="EMBL" id="ABLOMU010000001">
    <property type="protein sequence ID" value="EKT4439456.1"/>
    <property type="molecule type" value="Genomic_DNA"/>
</dbReference>
<feature type="transmembrane region" description="Helical" evidence="6">
    <location>
        <begin position="397"/>
        <end position="415"/>
    </location>
</feature>
<keyword evidence="4 6" id="KW-1133">Transmembrane helix</keyword>
<evidence type="ECO:0000256" key="1">
    <source>
        <dbReference type="ARBA" id="ARBA00004651"/>
    </source>
</evidence>
<name>A0AAI9FXM5_STEMA</name>
<evidence type="ECO:0000256" key="6">
    <source>
        <dbReference type="SAM" id="Phobius"/>
    </source>
</evidence>
<dbReference type="GO" id="GO:0005886">
    <property type="term" value="C:plasma membrane"/>
    <property type="evidence" value="ECO:0007669"/>
    <property type="project" value="UniProtKB-SubCell"/>
</dbReference>
<feature type="transmembrane region" description="Helical" evidence="6">
    <location>
        <begin position="82"/>
        <end position="102"/>
    </location>
</feature>
<feature type="transmembrane region" description="Helical" evidence="6">
    <location>
        <begin position="257"/>
        <end position="277"/>
    </location>
</feature>
<evidence type="ECO:0000313" key="7">
    <source>
        <dbReference type="EMBL" id="EKT4439456.1"/>
    </source>
</evidence>
<evidence type="ECO:0000256" key="5">
    <source>
        <dbReference type="ARBA" id="ARBA00023136"/>
    </source>
</evidence>
<sequence>MNRSVKHVSVIGIFTLAGAGLAFLTQMLAARVLGPREYGIFMAAFTTINIVSPLTAFGLQAFWLKVFGREGWHAMRWIRPTFVFCLLSTVLTMLGVAAWALLGLGMEDRVAWCLLILSTNLLSVASIEVVTTRFLLEEKPLPLMVWQTLPQVVRFLVVVGVLMATTAPDAVTVAWLYAFVGGGLALASVPSMMALARGRMHMVGHQKPGAISLDVRPGVLAVAKETWAFGLGNLFFLVYFQSSVIFISHYLGAEATGTFGVAVTLLAALYLLPTTVYQKLLMPRLHRWAYQDPIAFRGAYHSGNKYMLLLGLAAAICTALLAQSLVPLLFGKVYEQAAWLLAWLAPCIPMRFVSTSAGAILSTGDRMRVKIRIMGVVAVLNLVMNFLFIGWAGLRGAVVAAIATEALLMGLYLFTAKRSLGMDAQA</sequence>
<gene>
    <name evidence="7" type="ORF">QEK83_000049</name>
</gene>
<feature type="transmembrane region" description="Helical" evidence="6">
    <location>
        <begin position="373"/>
        <end position="391"/>
    </location>
</feature>